<dbReference type="Proteomes" id="UP000253559">
    <property type="component" value="Unassembled WGS sequence"/>
</dbReference>
<reference evidence="2" key="3">
    <citation type="submission" date="2018-10" db="EMBL/GenBank/DDBJ databases">
        <authorList>
            <person name="Fan Y."/>
            <person name="Timp W."/>
            <person name="Bergman Y."/>
            <person name="Tamma P."/>
            <person name="Simner P."/>
        </authorList>
    </citation>
    <scope>NUCLEOTIDE SEQUENCE</scope>
    <source>
        <strain evidence="2">KLPN_104</strain>
    </source>
</reference>
<dbReference type="Proteomes" id="UP000275975">
    <property type="component" value="Unassembled WGS sequence"/>
</dbReference>
<evidence type="ECO:0000313" key="3">
    <source>
        <dbReference type="Proteomes" id="UP000275975"/>
    </source>
</evidence>
<evidence type="ECO:0000313" key="2">
    <source>
        <dbReference type="EMBL" id="RRF08402.1"/>
    </source>
</evidence>
<gene>
    <name evidence="1" type="ORF">DM078_05205</name>
    <name evidence="2" type="ORF">EAO17_20455</name>
</gene>
<proteinExistence type="predicted"/>
<evidence type="ECO:0000313" key="1">
    <source>
        <dbReference type="EMBL" id="RBZ25360.1"/>
    </source>
</evidence>
<reference evidence="1" key="2">
    <citation type="submission" date="2018-08" db="EMBL/GenBank/DDBJ databases">
        <title>Klebsiella pneumoniae genome sequencing and assembly.</title>
        <authorList>
            <person name="Martins R.C.R."/>
            <person name="Perdigao-Neto L.V."/>
            <person name="Costa S.F."/>
            <person name="Levin A.S.S."/>
        </authorList>
    </citation>
    <scope>NUCLEOTIDE SEQUENCE</scope>
    <source>
        <strain evidence="1">BC_5001</strain>
    </source>
</reference>
<comment type="caution">
    <text evidence="1">The sequence shown here is derived from an EMBL/GenBank/DDBJ whole genome shotgun (WGS) entry which is preliminary data.</text>
</comment>
<name>A0A1L5D544_KLEPN</name>
<dbReference type="AlphaFoldDB" id="A0A1L5D544"/>
<reference evidence="2 3" key="4">
    <citation type="journal article" date="2019" name="Antimicrob. Agents Chemother.">
        <title>Applying Rapid Whole Genome Sequencing to Predict Phenotypic Antimicrobial Susceptibility Testing Results Among Carbapenem-Resistant Klebsiella pneumoniae Clinical Isolates.</title>
        <authorList>
            <person name="Tamma P.D."/>
            <person name="Fan Y."/>
            <person name="Bergman Y."/>
            <person name="Pertea G."/>
            <person name="Kazmi A."/>
            <person name="Lewis S."/>
            <person name="Carroll K.C."/>
            <person name="Schatz M.C."/>
            <person name="Timp W."/>
            <person name="Simner P.J."/>
        </authorList>
    </citation>
    <scope>NUCLEOTIDE SEQUENCE [LARGE SCALE GENOMIC DNA]</scope>
    <source>
        <strain evidence="2 3">KLPN_104</strain>
    </source>
</reference>
<dbReference type="EMBL" id="QOHW01000002">
    <property type="protein sequence ID" value="RBZ25360.1"/>
    <property type="molecule type" value="Genomic_DNA"/>
</dbReference>
<dbReference type="KEGG" id="kpne:KU54_020210"/>
<dbReference type="KEGG" id="kpnu:LI86_20050"/>
<accession>A0A1L5D544</accession>
<sequence length="82" mass="9682">MPRASTVGEIVRSDMVQSGALRKRYWQSSSLPFREKRKHRPQPCHFRRDRVLQKIMRREMEAMVNRLSKIDASKILEEVGDA</sequence>
<dbReference type="EMBL" id="RDAM01000001">
    <property type="protein sequence ID" value="RRF08402.1"/>
    <property type="molecule type" value="Genomic_DNA"/>
</dbReference>
<organism evidence="1">
    <name type="scientific">Klebsiella pneumoniae</name>
    <dbReference type="NCBI Taxonomy" id="573"/>
    <lineage>
        <taxon>Bacteria</taxon>
        <taxon>Pseudomonadati</taxon>
        <taxon>Pseudomonadota</taxon>
        <taxon>Gammaproteobacteria</taxon>
        <taxon>Enterobacterales</taxon>
        <taxon>Enterobacteriaceae</taxon>
        <taxon>Klebsiella/Raoultella group</taxon>
        <taxon>Klebsiella</taxon>
        <taxon>Klebsiella pneumoniae complex</taxon>
    </lineage>
</organism>
<dbReference type="Pfam" id="PF23975">
    <property type="entry name" value="DUF7301"/>
    <property type="match status" value="1"/>
</dbReference>
<reference evidence="1" key="1">
    <citation type="submission" date="2018-07" db="EMBL/GenBank/DDBJ databases">
        <authorList>
            <person name="Martins R.C."/>
            <person name="Perdigao-Neto L.V."/>
            <person name="Costa S.F."/>
            <person name="Levin A.S.S."/>
        </authorList>
    </citation>
    <scope>NUCLEOTIDE SEQUENCE</scope>
    <source>
        <strain evidence="1">BC_5001</strain>
    </source>
</reference>
<protein>
    <submittedName>
        <fullName evidence="1">Uncharacterized protein</fullName>
    </submittedName>
</protein>
<dbReference type="InterPro" id="IPR055725">
    <property type="entry name" value="DUF7301"/>
</dbReference>
<dbReference type="RefSeq" id="WP_004151290.1">
    <property type="nucleotide sequence ID" value="NZ_AP023453.1"/>
</dbReference>